<feature type="compositionally biased region" description="Low complexity" evidence="1">
    <location>
        <begin position="111"/>
        <end position="123"/>
    </location>
</feature>
<feature type="region of interest" description="Disordered" evidence="1">
    <location>
        <begin position="84"/>
        <end position="224"/>
    </location>
</feature>
<proteinExistence type="predicted"/>
<evidence type="ECO:0000313" key="2">
    <source>
        <dbReference type="EMBL" id="MFH0248893.1"/>
    </source>
</evidence>
<evidence type="ECO:0000313" key="3">
    <source>
        <dbReference type="Proteomes" id="UP001607069"/>
    </source>
</evidence>
<comment type="caution">
    <text evidence="2">The sequence shown here is derived from an EMBL/GenBank/DDBJ whole genome shotgun (WGS) entry which is preliminary data.</text>
</comment>
<evidence type="ECO:0008006" key="4">
    <source>
        <dbReference type="Google" id="ProtNLM"/>
    </source>
</evidence>
<feature type="compositionally biased region" description="Basic residues" evidence="1">
    <location>
        <begin position="166"/>
        <end position="177"/>
    </location>
</feature>
<protein>
    <recommendedName>
        <fullName evidence="4">DNA primase</fullName>
    </recommendedName>
</protein>
<dbReference type="RefSeq" id="WP_279951783.1">
    <property type="nucleotide sequence ID" value="NZ_BAABEN010000027.1"/>
</dbReference>
<keyword evidence="3" id="KW-1185">Reference proteome</keyword>
<feature type="compositionally biased region" description="Basic and acidic residues" evidence="1">
    <location>
        <begin position="124"/>
        <end position="134"/>
    </location>
</feature>
<evidence type="ECO:0000256" key="1">
    <source>
        <dbReference type="SAM" id="MobiDB-lite"/>
    </source>
</evidence>
<name>A0ABW7HSM8_9ACTN</name>
<organism evidence="2 3">
    <name type="scientific">Streptomyces chitinivorans</name>
    <dbReference type="NCBI Taxonomy" id="1257027"/>
    <lineage>
        <taxon>Bacteria</taxon>
        <taxon>Bacillati</taxon>
        <taxon>Actinomycetota</taxon>
        <taxon>Actinomycetes</taxon>
        <taxon>Kitasatosporales</taxon>
        <taxon>Streptomycetaceae</taxon>
        <taxon>Streptomyces</taxon>
    </lineage>
</organism>
<accession>A0ABW7HSM8</accession>
<feature type="compositionally biased region" description="Low complexity" evidence="1">
    <location>
        <begin position="178"/>
        <end position="199"/>
    </location>
</feature>
<dbReference type="EMBL" id="JBIHMK010000036">
    <property type="protein sequence ID" value="MFH0248893.1"/>
    <property type="molecule type" value="Genomic_DNA"/>
</dbReference>
<dbReference type="Proteomes" id="UP001607069">
    <property type="component" value="Unassembled WGS sequence"/>
</dbReference>
<sequence length="224" mass="22651">MTNRSALALAFATGYVAGRSRIKLPLGMGGALLARRLGVDPGRLGEQFKERTPQLAEATGRLRNNVRQAGRAATGALPTERLEALTGGVRGQLGRAPWKSGGKDASDAEDAPGGSDSSDSSGASERKPRERSGKDANGSRSTGASRKESADSGKSAESGQGASRRAPAKKTASRTAKKTASASRKPAGAAKKSTGSAGKQTGKSAGSARKTTGTAKRTGGSERG</sequence>
<reference evidence="2 3" key="1">
    <citation type="submission" date="2024-10" db="EMBL/GenBank/DDBJ databases">
        <authorList>
            <person name="Cho J.-C."/>
        </authorList>
    </citation>
    <scope>NUCLEOTIDE SEQUENCE [LARGE SCALE GENOMIC DNA]</scope>
    <source>
        <strain evidence="2 3">KCTC29696</strain>
    </source>
</reference>
<feature type="compositionally biased region" description="Low complexity" evidence="1">
    <location>
        <begin position="207"/>
        <end position="218"/>
    </location>
</feature>
<gene>
    <name evidence="2" type="ORF">ACG5V6_11775</name>
</gene>